<accession>A0ABV0AXD1</accession>
<reference evidence="4 5" key="1">
    <citation type="submission" date="2024-05" db="EMBL/GenBank/DDBJ databases">
        <title>Microbispora sp.ZYX-F-249.</title>
        <authorList>
            <person name="Xie H."/>
        </authorList>
    </citation>
    <scope>NUCLEOTIDE SEQUENCE [LARGE SCALE GENOMIC DNA]</scope>
    <source>
        <strain evidence="4 5">ZYX-F-249</strain>
    </source>
</reference>
<dbReference type="Gene3D" id="1.10.3660.10">
    <property type="entry name" value="6-phosphogluconate dehydrogenase C-terminal like domain"/>
    <property type="match status" value="1"/>
</dbReference>
<dbReference type="PROSITE" id="PS51176">
    <property type="entry name" value="PDH_ADH"/>
    <property type="match status" value="1"/>
</dbReference>
<dbReference type="Gene3D" id="3.40.50.720">
    <property type="entry name" value="NAD(P)-binding Rossmann-like Domain"/>
    <property type="match status" value="1"/>
</dbReference>
<dbReference type="Pfam" id="PF20463">
    <property type="entry name" value="PDH_C"/>
    <property type="match status" value="1"/>
</dbReference>
<dbReference type="InterPro" id="IPR046825">
    <property type="entry name" value="PDH_C"/>
</dbReference>
<evidence type="ECO:0000313" key="4">
    <source>
        <dbReference type="EMBL" id="MEN3539919.1"/>
    </source>
</evidence>
<name>A0ABV0AXD1_9ACTN</name>
<evidence type="ECO:0000256" key="2">
    <source>
        <dbReference type="ARBA" id="ARBA00023002"/>
    </source>
</evidence>
<dbReference type="NCBIfam" id="NF005112">
    <property type="entry name" value="PRK06545.2-4"/>
    <property type="match status" value="1"/>
</dbReference>
<dbReference type="InterPro" id="IPR046826">
    <property type="entry name" value="PDH_N"/>
</dbReference>
<sequence length="292" mass="29506">MSASLRRVLVLGCGLIGTSVALALRDAGVRVRLADRDARALRLAERMGAGLPYRPGDPAADVVVVATPPSAVPAVLREAQDRGLGAVYTDVASTKGRVLAEVEAAGCDLATYVPGHPMAGGESSGPGAARANLFAGRSWALCPHPATAPKALAAVGELVRLCGAERVVLTAGRHDRIAAVVSHAPHLVSAAIAARLADADGTTLSLVGQGLRDVTRIAAGAPGLWCDILGQNAEAVATVLEAVVEDLAKAAAALRSQGGHVDGPLADLLVRGNRGRDLIAGGDLSAPRRLAA</sequence>
<dbReference type="SUPFAM" id="SSF48179">
    <property type="entry name" value="6-phosphogluconate dehydrogenase C-terminal domain-like"/>
    <property type="match status" value="1"/>
</dbReference>
<keyword evidence="2" id="KW-0560">Oxidoreductase</keyword>
<dbReference type="InterPro" id="IPR003099">
    <property type="entry name" value="Prephen_DH"/>
</dbReference>
<protein>
    <submittedName>
        <fullName evidence="4">Prephenate dehydrogenase</fullName>
    </submittedName>
</protein>
<dbReference type="InterPro" id="IPR036291">
    <property type="entry name" value="NAD(P)-bd_dom_sf"/>
</dbReference>
<dbReference type="PANTHER" id="PTHR21363">
    <property type="entry name" value="PREPHENATE DEHYDROGENASE"/>
    <property type="match status" value="1"/>
</dbReference>
<feature type="domain" description="Prephenate/arogenate dehydrogenase" evidence="3">
    <location>
        <begin position="6"/>
        <end position="292"/>
    </location>
</feature>
<comment type="similarity">
    <text evidence="1">Belongs to the prephenate/arogenate dehydrogenase family.</text>
</comment>
<gene>
    <name evidence="4" type="ORF">AAH991_32750</name>
</gene>
<comment type="caution">
    <text evidence="4">The sequence shown here is derived from an EMBL/GenBank/DDBJ whole genome shotgun (WGS) entry which is preliminary data.</text>
</comment>
<keyword evidence="5" id="KW-1185">Reference proteome</keyword>
<dbReference type="RefSeq" id="WP_346229793.1">
    <property type="nucleotide sequence ID" value="NZ_JBDJAW010000040.1"/>
</dbReference>
<dbReference type="Proteomes" id="UP001447516">
    <property type="component" value="Unassembled WGS sequence"/>
</dbReference>
<evidence type="ECO:0000313" key="5">
    <source>
        <dbReference type="Proteomes" id="UP001447516"/>
    </source>
</evidence>
<dbReference type="InterPro" id="IPR050812">
    <property type="entry name" value="Preph/Arog_dehydrog"/>
</dbReference>
<dbReference type="PANTHER" id="PTHR21363:SF0">
    <property type="entry name" value="PREPHENATE DEHYDROGENASE [NADP(+)]"/>
    <property type="match status" value="1"/>
</dbReference>
<evidence type="ECO:0000259" key="3">
    <source>
        <dbReference type="PROSITE" id="PS51176"/>
    </source>
</evidence>
<evidence type="ECO:0000256" key="1">
    <source>
        <dbReference type="ARBA" id="ARBA00007964"/>
    </source>
</evidence>
<proteinExistence type="inferred from homology"/>
<organism evidence="4 5">
    <name type="scientific">Microbispora maris</name>
    <dbReference type="NCBI Taxonomy" id="3144104"/>
    <lineage>
        <taxon>Bacteria</taxon>
        <taxon>Bacillati</taxon>
        <taxon>Actinomycetota</taxon>
        <taxon>Actinomycetes</taxon>
        <taxon>Streptosporangiales</taxon>
        <taxon>Streptosporangiaceae</taxon>
        <taxon>Microbispora</taxon>
    </lineage>
</organism>
<dbReference type="InterPro" id="IPR008927">
    <property type="entry name" value="6-PGluconate_DH-like_C_sf"/>
</dbReference>
<dbReference type="EMBL" id="JBDJAW010000040">
    <property type="protein sequence ID" value="MEN3539919.1"/>
    <property type="molecule type" value="Genomic_DNA"/>
</dbReference>
<dbReference type="Pfam" id="PF02153">
    <property type="entry name" value="PDH_N"/>
    <property type="match status" value="1"/>
</dbReference>
<dbReference type="SUPFAM" id="SSF51735">
    <property type="entry name" value="NAD(P)-binding Rossmann-fold domains"/>
    <property type="match status" value="1"/>
</dbReference>